<dbReference type="SUPFAM" id="SSF51197">
    <property type="entry name" value="Clavaminate synthase-like"/>
    <property type="match status" value="1"/>
</dbReference>
<organism evidence="1 2">
    <name type="scientific">Chloracidobacterium sp. N</name>
    <dbReference type="NCBI Taxonomy" id="2821540"/>
    <lineage>
        <taxon>Bacteria</taxon>
        <taxon>Pseudomonadati</taxon>
        <taxon>Acidobacteriota</taxon>
        <taxon>Terriglobia</taxon>
        <taxon>Terriglobales</taxon>
        <taxon>Acidobacteriaceae</taxon>
        <taxon>Chloracidobacterium</taxon>
        <taxon>Chloracidobacterium aggregatum</taxon>
    </lineage>
</organism>
<dbReference type="Proteomes" id="UP000677668">
    <property type="component" value="Chromosome 2"/>
</dbReference>
<evidence type="ECO:0008006" key="3">
    <source>
        <dbReference type="Google" id="ProtNLM"/>
    </source>
</evidence>
<keyword evidence="2" id="KW-1185">Reference proteome</keyword>
<evidence type="ECO:0000313" key="2">
    <source>
        <dbReference type="Proteomes" id="UP000677668"/>
    </source>
</evidence>
<dbReference type="RefSeq" id="WP_211423302.1">
    <property type="nucleotide sequence ID" value="NZ_CP072643.1"/>
</dbReference>
<sequence>MNLLESTPAAVPAIRECAEPALPLPSDLAVCVRGWLGVAECARLVEGVYAARDHWVEAFGGLQFSLGRAWYTDLEMEREADYFAEAAERNALVERYAPGLQRRMRRLLRAAVGQPVIQREGWCGAGVHIFPAGGWVAHQGGEIHFDIEGLRPEQLAARAPALTVVVMLQPPQSGGGLRLWDARFDGDEIPSPAQLEQPSASVTYGVGDALIFDSYRLHWIEPFDGDRDRISATVHAVRVGAVWESWF</sequence>
<gene>
    <name evidence="1" type="ORF">J8C05_13610</name>
</gene>
<dbReference type="Gene3D" id="2.60.120.620">
    <property type="entry name" value="q2cbj1_9rhob like domain"/>
    <property type="match status" value="1"/>
</dbReference>
<protein>
    <recommendedName>
        <fullName evidence="3">Prolyl 4-hydroxylase alpha subunit Fe(2+) 2OG dioxygenase domain-containing protein</fullName>
    </recommendedName>
</protein>
<accession>A0ABX8B359</accession>
<evidence type="ECO:0000313" key="1">
    <source>
        <dbReference type="EMBL" id="QUV95060.1"/>
    </source>
</evidence>
<reference evidence="1 2" key="1">
    <citation type="submission" date="2021-03" db="EMBL/GenBank/DDBJ databases">
        <title>Genomic and phenotypic characterization of Chloracidobacterium isolates provides evidence for multiple species.</title>
        <authorList>
            <person name="Saini M.K."/>
            <person name="Costas A.M.G."/>
            <person name="Tank M."/>
            <person name="Bryant D.A."/>
        </authorList>
    </citation>
    <scope>NUCLEOTIDE SEQUENCE [LARGE SCALE GENOMIC DNA]</scope>
    <source>
        <strain evidence="1 2">N</strain>
    </source>
</reference>
<dbReference type="EMBL" id="CP072643">
    <property type="protein sequence ID" value="QUV95060.1"/>
    <property type="molecule type" value="Genomic_DNA"/>
</dbReference>
<name>A0ABX8B359_9BACT</name>
<proteinExistence type="predicted"/>